<protein>
    <recommendedName>
        <fullName evidence="3">F-box domain-containing protein</fullName>
    </recommendedName>
</protein>
<sequence length="294" mass="33482">MDFANLPTDVLLTIFKQCNQADQARGKRLNKRLHGVLNSRCAPKPSAEELRYSVVDLEVRRAPLGRPVFKRSKDTRRLVTVHLNSRLAFEGAGISFDKRLFSMLLAHDLKRVDTIHFTLCHVYWSARELAEILGRTSLKRLNFEFCLMSTGLLSDEAFAQLEQLESLTIQPRGHHLMPELTGRSLKNWLNHTPKHVQLADLITGIRIRDIVNFLQKIPTETPFDWDLGTVQADDASSSDLARLLMLPNFSILVDDREFGRRIVVEKPSSPTWANVTPLQIMRFSICAVQSPNKS</sequence>
<evidence type="ECO:0008006" key="3">
    <source>
        <dbReference type="Google" id="ProtNLM"/>
    </source>
</evidence>
<gene>
    <name evidence="1" type="ORF">MSPICULIGERA_LOCUS20933</name>
</gene>
<dbReference type="Proteomes" id="UP001177023">
    <property type="component" value="Unassembled WGS sequence"/>
</dbReference>
<keyword evidence="2" id="KW-1185">Reference proteome</keyword>
<feature type="non-terminal residue" evidence="1">
    <location>
        <position position="294"/>
    </location>
</feature>
<organism evidence="1 2">
    <name type="scientific">Mesorhabditis spiculigera</name>
    <dbReference type="NCBI Taxonomy" id="96644"/>
    <lineage>
        <taxon>Eukaryota</taxon>
        <taxon>Metazoa</taxon>
        <taxon>Ecdysozoa</taxon>
        <taxon>Nematoda</taxon>
        <taxon>Chromadorea</taxon>
        <taxon>Rhabditida</taxon>
        <taxon>Rhabditina</taxon>
        <taxon>Rhabditomorpha</taxon>
        <taxon>Rhabditoidea</taxon>
        <taxon>Rhabditidae</taxon>
        <taxon>Mesorhabditinae</taxon>
        <taxon>Mesorhabditis</taxon>
    </lineage>
</organism>
<reference evidence="1" key="1">
    <citation type="submission" date="2023-06" db="EMBL/GenBank/DDBJ databases">
        <authorList>
            <person name="Delattre M."/>
        </authorList>
    </citation>
    <scope>NUCLEOTIDE SEQUENCE</scope>
    <source>
        <strain evidence="1">AF72</strain>
    </source>
</reference>
<name>A0AA36D7Z1_9BILA</name>
<proteinExistence type="predicted"/>
<dbReference type="AlphaFoldDB" id="A0AA36D7Z1"/>
<evidence type="ECO:0000313" key="1">
    <source>
        <dbReference type="EMBL" id="CAJ0582803.1"/>
    </source>
</evidence>
<dbReference type="EMBL" id="CATQJA010002664">
    <property type="protein sequence ID" value="CAJ0582803.1"/>
    <property type="molecule type" value="Genomic_DNA"/>
</dbReference>
<evidence type="ECO:0000313" key="2">
    <source>
        <dbReference type="Proteomes" id="UP001177023"/>
    </source>
</evidence>
<comment type="caution">
    <text evidence="1">The sequence shown here is derived from an EMBL/GenBank/DDBJ whole genome shotgun (WGS) entry which is preliminary data.</text>
</comment>
<accession>A0AA36D7Z1</accession>